<dbReference type="Proteomes" id="UP000504633">
    <property type="component" value="Unplaced"/>
</dbReference>
<dbReference type="InterPro" id="IPR024133">
    <property type="entry name" value="TM_138"/>
</dbReference>
<evidence type="ECO:0000256" key="7">
    <source>
        <dbReference type="ARBA" id="ARBA00022692"/>
    </source>
</evidence>
<evidence type="ECO:0000256" key="14">
    <source>
        <dbReference type="SAM" id="Phobius"/>
    </source>
</evidence>
<evidence type="ECO:0000256" key="11">
    <source>
        <dbReference type="ARBA" id="ARBA00023136"/>
    </source>
</evidence>
<name>A0A6J1M9B2_DROHY</name>
<dbReference type="GO" id="GO:0005929">
    <property type="term" value="C:cilium"/>
    <property type="evidence" value="ECO:0007669"/>
    <property type="project" value="UniProtKB-SubCell"/>
</dbReference>
<dbReference type="KEGG" id="dhe:111602323"/>
<proteinExistence type="inferred from homology"/>
<dbReference type="Pfam" id="PF14935">
    <property type="entry name" value="TMEM138"/>
    <property type="match status" value="1"/>
</dbReference>
<keyword evidence="8" id="KW-0970">Cilium biogenesis/degradation</keyword>
<accession>A0A6J1M9B2</accession>
<comment type="subcellular location">
    <subcellularLocation>
        <location evidence="3">Cell projection</location>
        <location evidence="3">Cilium</location>
    </subcellularLocation>
    <subcellularLocation>
        <location evidence="2">Vacuole membrane</location>
        <topology evidence="2">Multi-pass membrane protein</topology>
    </subcellularLocation>
</comment>
<dbReference type="PANTHER" id="PTHR13306">
    <property type="entry name" value="TRANSMEMBRANE PROTEIN 138"/>
    <property type="match status" value="1"/>
</dbReference>
<dbReference type="AlphaFoldDB" id="A0A6J1M9B2"/>
<evidence type="ECO:0000256" key="1">
    <source>
        <dbReference type="ARBA" id="ARBA00003709"/>
    </source>
</evidence>
<keyword evidence="13" id="KW-0966">Cell projection</keyword>
<keyword evidence="11 14" id="KW-0472">Membrane</keyword>
<evidence type="ECO:0000256" key="13">
    <source>
        <dbReference type="ARBA" id="ARBA00023273"/>
    </source>
</evidence>
<evidence type="ECO:0000256" key="3">
    <source>
        <dbReference type="ARBA" id="ARBA00004138"/>
    </source>
</evidence>
<keyword evidence="9 14" id="KW-1133">Transmembrane helix</keyword>
<evidence type="ECO:0000256" key="4">
    <source>
        <dbReference type="ARBA" id="ARBA00010572"/>
    </source>
</evidence>
<dbReference type="OrthoDB" id="189688at2759"/>
<organism evidence="15 16">
    <name type="scientific">Drosophila hydei</name>
    <name type="common">Fruit fly</name>
    <dbReference type="NCBI Taxonomy" id="7224"/>
    <lineage>
        <taxon>Eukaryota</taxon>
        <taxon>Metazoa</taxon>
        <taxon>Ecdysozoa</taxon>
        <taxon>Arthropoda</taxon>
        <taxon>Hexapoda</taxon>
        <taxon>Insecta</taxon>
        <taxon>Pterygota</taxon>
        <taxon>Neoptera</taxon>
        <taxon>Endopterygota</taxon>
        <taxon>Diptera</taxon>
        <taxon>Brachycera</taxon>
        <taxon>Muscomorpha</taxon>
        <taxon>Ephydroidea</taxon>
        <taxon>Drosophilidae</taxon>
        <taxon>Drosophila</taxon>
    </lineage>
</organism>
<dbReference type="GO" id="GO:0030030">
    <property type="term" value="P:cell projection organization"/>
    <property type="evidence" value="ECO:0007669"/>
    <property type="project" value="UniProtKB-KW"/>
</dbReference>
<dbReference type="GO" id="GO:0005774">
    <property type="term" value="C:vacuolar membrane"/>
    <property type="evidence" value="ECO:0007669"/>
    <property type="project" value="UniProtKB-SubCell"/>
</dbReference>
<dbReference type="OMA" id="FYKRTAM"/>
<evidence type="ECO:0000256" key="6">
    <source>
        <dbReference type="ARBA" id="ARBA00022554"/>
    </source>
</evidence>
<dbReference type="RefSeq" id="XP_023175092.2">
    <property type="nucleotide sequence ID" value="XM_023319324.2"/>
</dbReference>
<keyword evidence="7 14" id="KW-0812">Transmembrane</keyword>
<evidence type="ECO:0000313" key="15">
    <source>
        <dbReference type="Proteomes" id="UP000504633"/>
    </source>
</evidence>
<sequence>MKLTLRRYSWLVALQLTLLAADLFFNAFGSWLSQDKLQTAIFFFIVQDAFIIIEYLLFTLALHSTCVYQVGASHIILRNCKLFLFSITVYFLLSASQHSWTIYQYRLPPSESTQQWPLALYALTVLQRLMSVYYYYTSKSTALIMADPRYKEEHLDWIAEQLGDK</sequence>
<evidence type="ECO:0000256" key="8">
    <source>
        <dbReference type="ARBA" id="ARBA00022794"/>
    </source>
</evidence>
<evidence type="ECO:0000256" key="2">
    <source>
        <dbReference type="ARBA" id="ARBA00004128"/>
    </source>
</evidence>
<protein>
    <recommendedName>
        <fullName evidence="5">Transmembrane protein 138</fullName>
    </recommendedName>
</protein>
<evidence type="ECO:0000256" key="9">
    <source>
        <dbReference type="ARBA" id="ARBA00022989"/>
    </source>
</evidence>
<feature type="transmembrane region" description="Helical" evidence="14">
    <location>
        <begin position="39"/>
        <end position="62"/>
    </location>
</feature>
<comment type="function">
    <text evidence="1">Required for ciliogenesis.</text>
</comment>
<keyword evidence="15" id="KW-1185">Reference proteome</keyword>
<evidence type="ECO:0000256" key="12">
    <source>
        <dbReference type="ARBA" id="ARBA00023180"/>
    </source>
</evidence>
<dbReference type="GeneID" id="111602323"/>
<keyword evidence="10" id="KW-0969">Cilium</keyword>
<evidence type="ECO:0000256" key="10">
    <source>
        <dbReference type="ARBA" id="ARBA00023069"/>
    </source>
</evidence>
<reference evidence="16" key="1">
    <citation type="submission" date="2025-08" db="UniProtKB">
        <authorList>
            <consortium name="RefSeq"/>
        </authorList>
    </citation>
    <scope>IDENTIFICATION</scope>
    <source>
        <strain evidence="16">15085-1641.00</strain>
        <tissue evidence="16">Whole body</tissue>
    </source>
</reference>
<dbReference type="PANTHER" id="PTHR13306:SF6">
    <property type="entry name" value="TRANSMEMBRANE PROTEIN 138"/>
    <property type="match status" value="1"/>
</dbReference>
<keyword evidence="12" id="KW-0325">Glycoprotein</keyword>
<feature type="transmembrane region" description="Helical" evidence="14">
    <location>
        <begin position="82"/>
        <end position="103"/>
    </location>
</feature>
<keyword evidence="6" id="KW-0926">Vacuole</keyword>
<evidence type="ECO:0000256" key="5">
    <source>
        <dbReference type="ARBA" id="ARBA00014515"/>
    </source>
</evidence>
<comment type="similarity">
    <text evidence="4">Belongs to the TMEM138 family.</text>
</comment>
<feature type="transmembrane region" description="Helical" evidence="14">
    <location>
        <begin position="115"/>
        <end position="136"/>
    </location>
</feature>
<gene>
    <name evidence="16" type="primary">LOC111602323</name>
</gene>
<evidence type="ECO:0000313" key="16">
    <source>
        <dbReference type="RefSeq" id="XP_023175092.2"/>
    </source>
</evidence>